<name>A0A250XJC6_9CHLO</name>
<feature type="region of interest" description="Disordered" evidence="3">
    <location>
        <begin position="412"/>
        <end position="500"/>
    </location>
</feature>
<dbReference type="PANTHER" id="PTHR20953">
    <property type="entry name" value="KINASE-RELATED"/>
    <property type="match status" value="1"/>
</dbReference>
<proteinExistence type="predicted"/>
<dbReference type="InterPro" id="IPR058670">
    <property type="entry name" value="PTPase_dom"/>
</dbReference>
<evidence type="ECO:0000313" key="5">
    <source>
        <dbReference type="EMBL" id="GAX83191.1"/>
    </source>
</evidence>
<evidence type="ECO:0000256" key="2">
    <source>
        <dbReference type="ARBA" id="ARBA00022840"/>
    </source>
</evidence>
<comment type="caution">
    <text evidence="5">The sequence shown here is derived from an EMBL/GenBank/DDBJ whole genome shotgun (WGS) entry which is preliminary data.</text>
</comment>
<evidence type="ECO:0000256" key="1">
    <source>
        <dbReference type="ARBA" id="ARBA00022741"/>
    </source>
</evidence>
<dbReference type="Gene3D" id="3.40.50.300">
    <property type="entry name" value="P-loop containing nucleotide triphosphate hydrolases"/>
    <property type="match status" value="1"/>
</dbReference>
<dbReference type="SMART" id="SM00382">
    <property type="entry name" value="AAA"/>
    <property type="match status" value="1"/>
</dbReference>
<sequence>MNPRSVHSGCRARLTWRISRRVYHVDMQHGRLFPPKSSTISPLHMDIADTNDFSERLKSIQDLVSNTSNSQFDATGPQQRDWEQEIEELEKLVALLPLSVRTAVEEHPEMTQLLEVVLDLGRPPLARFPSGDKKLSLSPVTKEDLEYAIAQVGDFGGDNRAGIDRTLHRISCMRNRRGAVVGLTCRVGRAIWGSAELVRDIVDSGASILFLGRPGVGKTTAIREVSRTLSDTLKRRVVIVDTSNEIGGDGDIPHDGIGRARRMQVRDPEQQHRVMVEAVENHTPEVIIIDEIGTEAECVAARTIAQRGVQLVATAHGNELENLVKNPSLTDLVGGIQSVTLGDEEAKRRGVQKSVLERAAPPTFDVAVEMLERGKWKVHLDVAQAVDNILAGGNPGGQIRERTSDGTILKATLAAQRPGMVTRHTTDSGSHGASRKKLSSSNTSARKESELNGSVDNQGRTSSSSSSSSSKGFAPSGGFGVMEGSSHKTNDAGDMGEGSMDSLLGEEEELICERALKLRSWQAARGVVDDAGGKLLKLLPFDLDPDSLWEVMTALNLIDKIYICEKVSEADAILGLRPQMRTAAALKRSAKRYGVPIYVVKNLGAPVLARALRTLLGVEPSLAGAPQSKSSSYSKRSASQIKSRSEEVYSDYLGAADHGEVSRGGAGAVSNWPPSPSTAAYSSSNRVAPYSSMLEEQALEEAEMAVELIVKPQKQPVELLPRAPEVIRAQQALLDRYQLKYEVVGEGVDARIRILPPAA</sequence>
<dbReference type="OrthoDB" id="26838at2759"/>
<protein>
    <recommendedName>
        <fullName evidence="4">AAA+ ATPase domain-containing protein</fullName>
    </recommendedName>
</protein>
<dbReference type="Proteomes" id="UP000232323">
    <property type="component" value="Unassembled WGS sequence"/>
</dbReference>
<dbReference type="InterPro" id="IPR027417">
    <property type="entry name" value="P-loop_NTPase"/>
</dbReference>
<dbReference type="InterPro" id="IPR045735">
    <property type="entry name" value="Spore_III_AA_AAA+_ATPase"/>
</dbReference>
<keyword evidence="1" id="KW-0547">Nucleotide-binding</keyword>
<evidence type="ECO:0000256" key="3">
    <source>
        <dbReference type="SAM" id="MobiDB-lite"/>
    </source>
</evidence>
<dbReference type="Pfam" id="PF25516">
    <property type="entry name" value="PTPase"/>
    <property type="match status" value="1"/>
</dbReference>
<dbReference type="EMBL" id="BEGY01000093">
    <property type="protein sequence ID" value="GAX83191.1"/>
    <property type="molecule type" value="Genomic_DNA"/>
</dbReference>
<dbReference type="GO" id="GO:0005524">
    <property type="term" value="F:ATP binding"/>
    <property type="evidence" value="ECO:0007669"/>
    <property type="project" value="UniProtKB-KW"/>
</dbReference>
<reference evidence="5 6" key="1">
    <citation type="submission" date="2017-08" db="EMBL/GenBank/DDBJ databases">
        <title>Acidophilic green algal genome provides insights into adaptation to an acidic environment.</title>
        <authorList>
            <person name="Hirooka S."/>
            <person name="Hirose Y."/>
            <person name="Kanesaki Y."/>
            <person name="Higuchi S."/>
            <person name="Fujiwara T."/>
            <person name="Onuma R."/>
            <person name="Era A."/>
            <person name="Ohbayashi R."/>
            <person name="Uzuka A."/>
            <person name="Nozaki H."/>
            <person name="Yoshikawa H."/>
            <person name="Miyagishima S.Y."/>
        </authorList>
    </citation>
    <scope>NUCLEOTIDE SEQUENCE [LARGE SCALE GENOMIC DNA]</scope>
    <source>
        <strain evidence="5 6">NIES-2499</strain>
    </source>
</reference>
<keyword evidence="6" id="KW-1185">Reference proteome</keyword>
<dbReference type="CDD" id="cd00009">
    <property type="entry name" value="AAA"/>
    <property type="match status" value="1"/>
</dbReference>
<dbReference type="Pfam" id="PF19568">
    <property type="entry name" value="Spore_III_AA"/>
    <property type="match status" value="1"/>
</dbReference>
<gene>
    <name evidence="5" type="ORF">CEUSTIGMA_g10617.t1</name>
</gene>
<feature type="domain" description="AAA+ ATPase" evidence="4">
    <location>
        <begin position="204"/>
        <end position="338"/>
    </location>
</feature>
<organism evidence="5 6">
    <name type="scientific">Chlamydomonas eustigma</name>
    <dbReference type="NCBI Taxonomy" id="1157962"/>
    <lineage>
        <taxon>Eukaryota</taxon>
        <taxon>Viridiplantae</taxon>
        <taxon>Chlorophyta</taxon>
        <taxon>core chlorophytes</taxon>
        <taxon>Chlorophyceae</taxon>
        <taxon>CS clade</taxon>
        <taxon>Chlamydomonadales</taxon>
        <taxon>Chlamydomonadaceae</taxon>
        <taxon>Chlamydomonas</taxon>
    </lineage>
</organism>
<keyword evidence="2" id="KW-0067">ATP-binding</keyword>
<evidence type="ECO:0000259" key="4">
    <source>
        <dbReference type="SMART" id="SM00382"/>
    </source>
</evidence>
<evidence type="ECO:0000313" key="6">
    <source>
        <dbReference type="Proteomes" id="UP000232323"/>
    </source>
</evidence>
<dbReference type="SUPFAM" id="SSF52540">
    <property type="entry name" value="P-loop containing nucleoside triphosphate hydrolases"/>
    <property type="match status" value="1"/>
</dbReference>
<dbReference type="AlphaFoldDB" id="A0A250XJC6"/>
<feature type="compositionally biased region" description="Polar residues" evidence="3">
    <location>
        <begin position="451"/>
        <end position="461"/>
    </location>
</feature>
<accession>A0A250XJC6</accession>
<dbReference type="PANTHER" id="PTHR20953:SF3">
    <property type="entry name" value="P-LOOP CONTAINING NUCLEOSIDE TRIPHOSPHATE HYDROLASES SUPERFAMILY PROTEIN"/>
    <property type="match status" value="1"/>
</dbReference>
<dbReference type="InterPro" id="IPR003593">
    <property type="entry name" value="AAA+_ATPase"/>
</dbReference>